<evidence type="ECO:0000313" key="2">
    <source>
        <dbReference type="Proteomes" id="UP000515153"/>
    </source>
</evidence>
<feature type="region of interest" description="Disordered" evidence="1">
    <location>
        <begin position="1"/>
        <end position="32"/>
    </location>
</feature>
<organism evidence="2 3">
    <name type="scientific">Pyricularia grisea</name>
    <name type="common">Crabgrass-specific blast fungus</name>
    <name type="synonym">Magnaporthe grisea</name>
    <dbReference type="NCBI Taxonomy" id="148305"/>
    <lineage>
        <taxon>Eukaryota</taxon>
        <taxon>Fungi</taxon>
        <taxon>Dikarya</taxon>
        <taxon>Ascomycota</taxon>
        <taxon>Pezizomycotina</taxon>
        <taxon>Sordariomycetes</taxon>
        <taxon>Sordariomycetidae</taxon>
        <taxon>Magnaporthales</taxon>
        <taxon>Pyriculariaceae</taxon>
        <taxon>Pyricularia</taxon>
    </lineage>
</organism>
<keyword evidence="2" id="KW-1185">Reference proteome</keyword>
<protein>
    <submittedName>
        <fullName evidence="3">Uncharacterized protein</fullName>
    </submittedName>
</protein>
<dbReference type="KEGG" id="pgri:PgNI_07585"/>
<dbReference type="GeneID" id="41962504"/>
<feature type="region of interest" description="Disordered" evidence="1">
    <location>
        <begin position="71"/>
        <end position="112"/>
    </location>
</feature>
<reference evidence="3" key="3">
    <citation type="submission" date="2025-08" db="UniProtKB">
        <authorList>
            <consortium name="RefSeq"/>
        </authorList>
    </citation>
    <scope>IDENTIFICATION</scope>
    <source>
        <strain evidence="3">NI907</strain>
    </source>
</reference>
<reference evidence="3" key="1">
    <citation type="journal article" date="2019" name="Mol. Biol. Evol.">
        <title>Blast fungal genomes show frequent chromosomal changes, gene gains and losses, and effector gene turnover.</title>
        <authorList>
            <person name="Gomez Luciano L.B."/>
            <person name="Jason Tsai I."/>
            <person name="Chuma I."/>
            <person name="Tosa Y."/>
            <person name="Chen Y.H."/>
            <person name="Li J.Y."/>
            <person name="Li M.Y."/>
            <person name="Jade Lu M.Y."/>
            <person name="Nakayashiki H."/>
            <person name="Li W.H."/>
        </authorList>
    </citation>
    <scope>NUCLEOTIDE SEQUENCE</scope>
    <source>
        <strain evidence="3">NI907</strain>
    </source>
</reference>
<gene>
    <name evidence="3" type="ORF">PgNI_07585</name>
</gene>
<dbReference type="AlphaFoldDB" id="A0A6P8B1D4"/>
<dbReference type="Proteomes" id="UP000515153">
    <property type="component" value="Unplaced"/>
</dbReference>
<feature type="compositionally biased region" description="Polar residues" evidence="1">
    <location>
        <begin position="87"/>
        <end position="96"/>
    </location>
</feature>
<accession>A0A6P8B1D4</accession>
<evidence type="ECO:0000313" key="3">
    <source>
        <dbReference type="RefSeq" id="XP_030980960.1"/>
    </source>
</evidence>
<feature type="compositionally biased region" description="Polar residues" evidence="1">
    <location>
        <begin position="1"/>
        <end position="21"/>
    </location>
</feature>
<feature type="compositionally biased region" description="Basic residues" evidence="1">
    <location>
        <begin position="101"/>
        <end position="112"/>
    </location>
</feature>
<sequence length="112" mass="12649">MVTAPHQNNLSLDIQQATSDRSAGIKHSAPKPRHCPHYVHCLHYTTWGQAHFDYVSTDYALLMFFSTEQKNPTMEGSESAAKRMQGPYQSPGQSHGQPKDSHRRHGITHHCI</sequence>
<evidence type="ECO:0000256" key="1">
    <source>
        <dbReference type="SAM" id="MobiDB-lite"/>
    </source>
</evidence>
<name>A0A6P8B1D4_PYRGI</name>
<proteinExistence type="predicted"/>
<reference evidence="3" key="2">
    <citation type="submission" date="2019-10" db="EMBL/GenBank/DDBJ databases">
        <authorList>
            <consortium name="NCBI Genome Project"/>
        </authorList>
    </citation>
    <scope>NUCLEOTIDE SEQUENCE</scope>
    <source>
        <strain evidence="3">NI907</strain>
    </source>
</reference>
<dbReference type="RefSeq" id="XP_030980960.1">
    <property type="nucleotide sequence ID" value="XM_031127595.1"/>
</dbReference>